<dbReference type="EC" id="3.4.11.5" evidence="4 11"/>
<keyword evidence="9 11" id="KW-0378">Hydrolase</keyword>
<protein>
    <recommendedName>
        <fullName evidence="5 11">Proline iminopeptidase</fullName>
        <shortName evidence="11">PIP</shortName>
        <ecNumber evidence="4 11">3.4.11.5</ecNumber>
    </recommendedName>
    <alternativeName>
        <fullName evidence="10 11">Prolyl aminopeptidase</fullName>
    </alternativeName>
</protein>
<sequence length="308" mass="34858">MRVSDIHEIYWEESGNPKGVPVIALHGGPGGGSSPEMRRFFDPERYRIFLFDQRGCGRSTPHSELRENTTWDLVDDIEALRDHVGVNQWLVFGGSWGSTLSLAYGVTHPDRTLGLVLRGIFLVSKPEVQWFYQSGASRLFPDAYDRYIAPIPEDERDDLLMAFHRRLTGDDRQTRIEAARAWSRWEGETLSIKGPLTTPPRFNEDDFVDAFARIECHYFVNRGFFASDNWLLEQCAEKLKDIPGVIVHGRYDVVTPLSTAWALSKAWPKAELHIVPDAGHSSMEPGIVDKLIQATDHFAGVYGSKVRA</sequence>
<dbReference type="InterPro" id="IPR000073">
    <property type="entry name" value="AB_hydrolase_1"/>
</dbReference>
<dbReference type="AlphaFoldDB" id="A0A059FK71"/>
<keyword evidence="8 11" id="KW-0645">Protease</keyword>
<evidence type="ECO:0000256" key="10">
    <source>
        <dbReference type="ARBA" id="ARBA00029605"/>
    </source>
</evidence>
<evidence type="ECO:0000256" key="2">
    <source>
        <dbReference type="ARBA" id="ARBA00004496"/>
    </source>
</evidence>
<dbReference type="InterPro" id="IPR005944">
    <property type="entry name" value="Pro_iminopeptidase"/>
</dbReference>
<accession>A0A059FK71</accession>
<dbReference type="PRINTS" id="PR00793">
    <property type="entry name" value="PROAMNOPTASE"/>
</dbReference>
<keyword evidence="6 11" id="KW-0031">Aminopeptidase</keyword>
<evidence type="ECO:0000313" key="15">
    <source>
        <dbReference type="EMBL" id="KCZ91035.1"/>
    </source>
</evidence>
<evidence type="ECO:0000256" key="13">
    <source>
        <dbReference type="RuleBase" id="RU003421"/>
    </source>
</evidence>
<evidence type="ECO:0000256" key="6">
    <source>
        <dbReference type="ARBA" id="ARBA00022438"/>
    </source>
</evidence>
<evidence type="ECO:0000256" key="8">
    <source>
        <dbReference type="ARBA" id="ARBA00022670"/>
    </source>
</evidence>
<name>A0A059FK71_9PROT</name>
<feature type="active site" description="Nucleophile" evidence="12">
    <location>
        <position position="95"/>
    </location>
</feature>
<evidence type="ECO:0000313" key="16">
    <source>
        <dbReference type="Proteomes" id="UP000024816"/>
    </source>
</evidence>
<dbReference type="PIRSF" id="PIRSF006431">
    <property type="entry name" value="Pept_S33"/>
    <property type="match status" value="1"/>
</dbReference>
<dbReference type="InterPro" id="IPR029058">
    <property type="entry name" value="AB_hydrolase_fold"/>
</dbReference>
<proteinExistence type="inferred from homology"/>
<dbReference type="SUPFAM" id="SSF53474">
    <property type="entry name" value="alpha/beta-Hydrolases"/>
    <property type="match status" value="1"/>
</dbReference>
<evidence type="ECO:0000256" key="3">
    <source>
        <dbReference type="ARBA" id="ARBA00010088"/>
    </source>
</evidence>
<dbReference type="EMBL" id="ARYJ01000001">
    <property type="protein sequence ID" value="KCZ91035.1"/>
    <property type="molecule type" value="Genomic_DNA"/>
</dbReference>
<organism evidence="15 16">
    <name type="scientific">Hyphomonas jannaschiana VP2</name>
    <dbReference type="NCBI Taxonomy" id="1280952"/>
    <lineage>
        <taxon>Bacteria</taxon>
        <taxon>Pseudomonadati</taxon>
        <taxon>Pseudomonadota</taxon>
        <taxon>Alphaproteobacteria</taxon>
        <taxon>Hyphomonadales</taxon>
        <taxon>Hyphomonadaceae</taxon>
        <taxon>Hyphomonas</taxon>
    </lineage>
</organism>
<dbReference type="GO" id="GO:0004177">
    <property type="term" value="F:aminopeptidase activity"/>
    <property type="evidence" value="ECO:0007669"/>
    <property type="project" value="UniProtKB-UniRule"/>
</dbReference>
<evidence type="ECO:0000256" key="7">
    <source>
        <dbReference type="ARBA" id="ARBA00022490"/>
    </source>
</evidence>
<evidence type="ECO:0000259" key="14">
    <source>
        <dbReference type="Pfam" id="PF00561"/>
    </source>
</evidence>
<dbReference type="STRING" id="1280952.HJA_00815"/>
<comment type="caution">
    <text evidence="15">The sequence shown here is derived from an EMBL/GenBank/DDBJ whole genome shotgun (WGS) entry which is preliminary data.</text>
</comment>
<evidence type="ECO:0000256" key="1">
    <source>
        <dbReference type="ARBA" id="ARBA00001585"/>
    </source>
</evidence>
<evidence type="ECO:0000256" key="4">
    <source>
        <dbReference type="ARBA" id="ARBA00012568"/>
    </source>
</evidence>
<gene>
    <name evidence="15" type="ORF">HJA_00815</name>
</gene>
<feature type="active site" evidence="12">
    <location>
        <position position="252"/>
    </location>
</feature>
<dbReference type="PATRIC" id="fig|1280952.3.peg.167"/>
<comment type="catalytic activity">
    <reaction evidence="1 11 13">
        <text>Release of N-terminal proline from a peptide.</text>
        <dbReference type="EC" id="3.4.11.5"/>
    </reaction>
</comment>
<feature type="active site" description="Proton donor" evidence="12">
    <location>
        <position position="280"/>
    </location>
</feature>
<dbReference type="eggNOG" id="COG0596">
    <property type="taxonomic scope" value="Bacteria"/>
</dbReference>
<comment type="subcellular location">
    <subcellularLocation>
        <location evidence="2 11">Cytoplasm</location>
    </subcellularLocation>
</comment>
<reference evidence="15 16" key="1">
    <citation type="journal article" date="2014" name="Antonie Van Leeuwenhoek">
        <title>Hyphomonas beringensis sp. nov. and Hyphomonas chukchiensis sp. nov., isolated from surface seawater of the Bering Sea and Chukchi Sea.</title>
        <authorList>
            <person name="Li C."/>
            <person name="Lai Q."/>
            <person name="Li G."/>
            <person name="Dong C."/>
            <person name="Wang J."/>
            <person name="Liao Y."/>
            <person name="Shao Z."/>
        </authorList>
    </citation>
    <scope>NUCLEOTIDE SEQUENCE [LARGE SCALE GENOMIC DNA]</scope>
    <source>
        <strain evidence="15 16">VP2</strain>
    </source>
</reference>
<dbReference type="PANTHER" id="PTHR43722">
    <property type="entry name" value="PROLINE IMINOPEPTIDASE"/>
    <property type="match status" value="1"/>
</dbReference>
<dbReference type="Gene3D" id="3.40.50.1820">
    <property type="entry name" value="alpha/beta hydrolase"/>
    <property type="match status" value="1"/>
</dbReference>
<dbReference type="NCBIfam" id="TIGR01249">
    <property type="entry name" value="pro_imino_pep_1"/>
    <property type="match status" value="1"/>
</dbReference>
<evidence type="ECO:0000256" key="12">
    <source>
        <dbReference type="PIRSR" id="PIRSR006431-1"/>
    </source>
</evidence>
<dbReference type="PANTHER" id="PTHR43722:SF1">
    <property type="entry name" value="PROLINE IMINOPEPTIDASE"/>
    <property type="match status" value="1"/>
</dbReference>
<dbReference type="Proteomes" id="UP000024816">
    <property type="component" value="Unassembled WGS sequence"/>
</dbReference>
<dbReference type="Pfam" id="PF00561">
    <property type="entry name" value="Abhydrolase_1"/>
    <property type="match status" value="1"/>
</dbReference>
<evidence type="ECO:0000256" key="9">
    <source>
        <dbReference type="ARBA" id="ARBA00022801"/>
    </source>
</evidence>
<dbReference type="GO" id="GO:0005737">
    <property type="term" value="C:cytoplasm"/>
    <property type="evidence" value="ECO:0007669"/>
    <property type="project" value="UniProtKB-SubCell"/>
</dbReference>
<dbReference type="GO" id="GO:0006508">
    <property type="term" value="P:proteolysis"/>
    <property type="evidence" value="ECO:0007669"/>
    <property type="project" value="UniProtKB-KW"/>
</dbReference>
<comment type="similarity">
    <text evidence="3 11 13">Belongs to the peptidase S33 family.</text>
</comment>
<evidence type="ECO:0000256" key="5">
    <source>
        <dbReference type="ARBA" id="ARBA00021843"/>
    </source>
</evidence>
<keyword evidence="16" id="KW-1185">Reference proteome</keyword>
<evidence type="ECO:0000256" key="11">
    <source>
        <dbReference type="PIRNR" id="PIRNR006431"/>
    </source>
</evidence>
<keyword evidence="7 11" id="KW-0963">Cytoplasm</keyword>
<dbReference type="InterPro" id="IPR002410">
    <property type="entry name" value="Peptidase_S33"/>
</dbReference>
<feature type="domain" description="AB hydrolase-1" evidence="14">
    <location>
        <begin position="21"/>
        <end position="283"/>
    </location>
</feature>